<dbReference type="EMBL" id="BPQI01000021">
    <property type="protein sequence ID" value="GJD55216.1"/>
    <property type="molecule type" value="Genomic_DNA"/>
</dbReference>
<dbReference type="RefSeq" id="WP_144767597.1">
    <property type="nucleotide sequence ID" value="NZ_BPQI01000021.1"/>
</dbReference>
<proteinExistence type="predicted"/>
<evidence type="ECO:0000313" key="1">
    <source>
        <dbReference type="EMBL" id="GJD55216.1"/>
    </source>
</evidence>
<dbReference type="Proteomes" id="UP000401717">
    <property type="component" value="Unassembled WGS sequence"/>
</dbReference>
<evidence type="ECO:0000313" key="4">
    <source>
        <dbReference type="Proteomes" id="UP001055303"/>
    </source>
</evidence>
<protein>
    <submittedName>
        <fullName evidence="2">Uncharacterized protein</fullName>
    </submittedName>
</protein>
<organism evidence="2 3">
    <name type="scientific">Methylobacterium dankookense</name>
    <dbReference type="NCBI Taxonomy" id="560405"/>
    <lineage>
        <taxon>Bacteria</taxon>
        <taxon>Pseudomonadati</taxon>
        <taxon>Pseudomonadota</taxon>
        <taxon>Alphaproteobacteria</taxon>
        <taxon>Hyphomicrobiales</taxon>
        <taxon>Methylobacteriaceae</taxon>
        <taxon>Methylobacterium</taxon>
    </lineage>
</organism>
<reference evidence="1" key="3">
    <citation type="submission" date="2021-08" db="EMBL/GenBank/DDBJ databases">
        <authorList>
            <person name="Tani A."/>
            <person name="Ola A."/>
            <person name="Ogura Y."/>
            <person name="Katsura K."/>
            <person name="Hayashi T."/>
        </authorList>
    </citation>
    <scope>NUCLEOTIDE SEQUENCE</scope>
    <source>
        <strain evidence="1">DSM 22415</strain>
    </source>
</reference>
<sequence length="142" mass="15652">MPVRDPKDRYVLIGHEALGQGLTRGQRAADFLEGFSSASTPQPVIQSRQVCREVHPMTPTADALAKRIVETIGNDQDAKHPGAANVREVIDALARASAILMREYVQGLPPGTDLPAELQRRIQEELHQAPQAEHRPLNVIMH</sequence>
<dbReference type="AlphaFoldDB" id="A0A564G3Y8"/>
<reference evidence="1" key="2">
    <citation type="journal article" date="2021" name="Front. Microbiol.">
        <title>Comprehensive Comparative Genomics and Phenotyping of Methylobacterium Species.</title>
        <authorList>
            <person name="Alessa O."/>
            <person name="Ogura Y."/>
            <person name="Fujitani Y."/>
            <person name="Takami H."/>
            <person name="Hayashi T."/>
            <person name="Sahin N."/>
            <person name="Tani A."/>
        </authorList>
    </citation>
    <scope>NUCLEOTIDE SEQUENCE</scope>
    <source>
        <strain evidence="1">DSM 22415</strain>
    </source>
</reference>
<evidence type="ECO:0000313" key="3">
    <source>
        <dbReference type="Proteomes" id="UP000401717"/>
    </source>
</evidence>
<accession>A0A564G3Y8</accession>
<dbReference type="Proteomes" id="UP001055303">
    <property type="component" value="Unassembled WGS sequence"/>
</dbReference>
<dbReference type="EMBL" id="CABFVH010000048">
    <property type="protein sequence ID" value="VUF15205.1"/>
    <property type="molecule type" value="Genomic_DNA"/>
</dbReference>
<name>A0A564G3Y8_9HYPH</name>
<keyword evidence="4" id="KW-1185">Reference proteome</keyword>
<reference evidence="2 3" key="1">
    <citation type="submission" date="2019-06" db="EMBL/GenBank/DDBJ databases">
        <authorList>
            <person name="Rodrigo-Torres L."/>
            <person name="Arahal R. D."/>
            <person name="Lucena T."/>
        </authorList>
    </citation>
    <scope>NUCLEOTIDE SEQUENCE [LARGE SCALE GENOMIC DNA]</scope>
    <source>
        <strain evidence="2 3">SW08-7</strain>
    </source>
</reference>
<evidence type="ECO:0000313" key="2">
    <source>
        <dbReference type="EMBL" id="VUF15205.1"/>
    </source>
</evidence>
<gene>
    <name evidence="1" type="ORF">IFDJLNFL_1100</name>
    <name evidence="2" type="ORF">MTDSW087_04940</name>
</gene>